<evidence type="ECO:0008006" key="3">
    <source>
        <dbReference type="Google" id="ProtNLM"/>
    </source>
</evidence>
<protein>
    <recommendedName>
        <fullName evidence="3">Glycosyl transferase</fullName>
    </recommendedName>
</protein>
<gene>
    <name evidence="1" type="ORF">AOE01nite_21830</name>
</gene>
<sequence>MARTCICYTTDQGYLFPSFVSAVQARRNSSPELADVCLVGFDTDPATQRLFGDACERAGVLFSACRRADIEDAPAMLGRLFLSSLLPAQYDRLLYIDGDTQITGSADPLLRAPVPDGTFYAAADPMTFLIDDDDKQAVDLRAHLTAIGLSPADARRYFNSGVIYAEREAWARVGHDAWKMFSSQPAATRFPDQDILNLVGLPHSLPMSLAWNFPIFLRNAAVEDVIRPRITHFMSRPKPWEGVFAPWTAVAFTPYREIVARFPGLAPYWHRMSGRQRLRYVVQQRYKQVLETIRWSRGMRHDRILAYEKSAVRF</sequence>
<dbReference type="OrthoDB" id="5672604at2"/>
<dbReference type="GO" id="GO:0016757">
    <property type="term" value="F:glycosyltransferase activity"/>
    <property type="evidence" value="ECO:0007669"/>
    <property type="project" value="InterPro"/>
</dbReference>
<reference evidence="1 2" key="1">
    <citation type="submission" date="2019-07" db="EMBL/GenBank/DDBJ databases">
        <title>Whole genome shotgun sequence of Acetobacter oeni NBRC 105207.</title>
        <authorList>
            <person name="Hosoyama A."/>
            <person name="Uohara A."/>
            <person name="Ohji S."/>
            <person name="Ichikawa N."/>
        </authorList>
    </citation>
    <scope>NUCLEOTIDE SEQUENCE [LARGE SCALE GENOMIC DNA]</scope>
    <source>
        <strain evidence="1 2">NBRC 105207</strain>
    </source>
</reference>
<dbReference type="Gene3D" id="3.90.550.10">
    <property type="entry name" value="Spore Coat Polysaccharide Biosynthesis Protein SpsA, Chain A"/>
    <property type="match status" value="1"/>
</dbReference>
<dbReference type="Pfam" id="PF01501">
    <property type="entry name" value="Glyco_transf_8"/>
    <property type="match status" value="1"/>
</dbReference>
<dbReference type="InterPro" id="IPR002495">
    <property type="entry name" value="Glyco_trans_8"/>
</dbReference>
<dbReference type="SUPFAM" id="SSF53448">
    <property type="entry name" value="Nucleotide-diphospho-sugar transferases"/>
    <property type="match status" value="1"/>
</dbReference>
<accession>A0A511XLZ2</accession>
<organism evidence="1 2">
    <name type="scientific">Acetobacter oeni</name>
    <dbReference type="NCBI Taxonomy" id="304077"/>
    <lineage>
        <taxon>Bacteria</taxon>
        <taxon>Pseudomonadati</taxon>
        <taxon>Pseudomonadota</taxon>
        <taxon>Alphaproteobacteria</taxon>
        <taxon>Acetobacterales</taxon>
        <taxon>Acetobacteraceae</taxon>
        <taxon>Acetobacter</taxon>
    </lineage>
</organism>
<name>A0A511XLZ2_9PROT</name>
<dbReference type="InterPro" id="IPR029044">
    <property type="entry name" value="Nucleotide-diphossugar_trans"/>
</dbReference>
<evidence type="ECO:0000313" key="1">
    <source>
        <dbReference type="EMBL" id="GEN63959.1"/>
    </source>
</evidence>
<dbReference type="EMBL" id="BJYG01000029">
    <property type="protein sequence ID" value="GEN63959.1"/>
    <property type="molecule type" value="Genomic_DNA"/>
</dbReference>
<proteinExistence type="predicted"/>
<dbReference type="AlphaFoldDB" id="A0A511XLZ2"/>
<dbReference type="Proteomes" id="UP000321746">
    <property type="component" value="Unassembled WGS sequence"/>
</dbReference>
<comment type="caution">
    <text evidence="1">The sequence shown here is derived from an EMBL/GenBank/DDBJ whole genome shotgun (WGS) entry which is preliminary data.</text>
</comment>
<keyword evidence="2" id="KW-1185">Reference proteome</keyword>
<dbReference type="RefSeq" id="WP_146889499.1">
    <property type="nucleotide sequence ID" value="NZ_BJYG01000029.1"/>
</dbReference>
<evidence type="ECO:0000313" key="2">
    <source>
        <dbReference type="Proteomes" id="UP000321746"/>
    </source>
</evidence>